<evidence type="ECO:0000313" key="4">
    <source>
        <dbReference type="Proteomes" id="UP001611383"/>
    </source>
</evidence>
<reference evidence="3 4" key="1">
    <citation type="submission" date="2019-08" db="EMBL/GenBank/DDBJ databases">
        <title>Archangium and Cystobacter genomes.</title>
        <authorList>
            <person name="Chen I.-C.K."/>
            <person name="Wielgoss S."/>
        </authorList>
    </citation>
    <scope>NUCLEOTIDE SEQUENCE [LARGE SCALE GENOMIC DNA]</scope>
    <source>
        <strain evidence="3 4">Cbm 6</strain>
    </source>
</reference>
<evidence type="ECO:0000256" key="1">
    <source>
        <dbReference type="SAM" id="MobiDB-lite"/>
    </source>
</evidence>
<accession>A0ABY9WJ94</accession>
<dbReference type="InterPro" id="IPR046366">
    <property type="entry name" value="MPAB"/>
</dbReference>
<name>A0ABY9WJ94_9BACT</name>
<keyword evidence="4" id="KW-1185">Reference proteome</keyword>
<dbReference type="Proteomes" id="UP001611383">
    <property type="component" value="Chromosome"/>
</dbReference>
<evidence type="ECO:0000313" key="3">
    <source>
        <dbReference type="EMBL" id="WNG42821.1"/>
    </source>
</evidence>
<gene>
    <name evidence="3" type="ORF">F0U60_00925</name>
</gene>
<organism evidence="3 4">
    <name type="scientific">Archangium minus</name>
    <dbReference type="NCBI Taxonomy" id="83450"/>
    <lineage>
        <taxon>Bacteria</taxon>
        <taxon>Pseudomonadati</taxon>
        <taxon>Myxococcota</taxon>
        <taxon>Myxococcia</taxon>
        <taxon>Myxococcales</taxon>
        <taxon>Cystobacterineae</taxon>
        <taxon>Archangiaceae</taxon>
        <taxon>Archangium</taxon>
    </lineage>
</organism>
<feature type="domain" description="ER-bound oxygenase mpaB/mpaB'/Rubber oxygenase catalytic" evidence="2">
    <location>
        <begin position="54"/>
        <end position="230"/>
    </location>
</feature>
<protein>
    <submittedName>
        <fullName evidence="3">DUF2236 domain-containing protein</fullName>
    </submittedName>
</protein>
<dbReference type="PANTHER" id="PTHR36124:SF1">
    <property type="entry name" value="ER-BOUND OXYGENASE MPAB_MPAB'_RUBBER OXYGENASE CATALYTIC DOMAIN-CONTAINING PROTEIN"/>
    <property type="match status" value="1"/>
</dbReference>
<dbReference type="PANTHER" id="PTHR36124">
    <property type="match status" value="1"/>
</dbReference>
<dbReference type="InterPro" id="IPR018713">
    <property type="entry name" value="MPAB/Lcp_cat_dom"/>
</dbReference>
<dbReference type="RefSeq" id="WP_395812930.1">
    <property type="nucleotide sequence ID" value="NZ_CP043494.1"/>
</dbReference>
<evidence type="ECO:0000259" key="2">
    <source>
        <dbReference type="Pfam" id="PF09995"/>
    </source>
</evidence>
<sequence length="294" mass="35192">MLFRRTILERIQRLDPERDAQRILFLSWYHDFPWDSRKALEFALFRTFAVPSISGLLDFSGEFVQRAQKRYDDTELLIAEFVEHGYDNERGRRAIRRMNQIHHRFLISNEDYLYVLSTFVFEPRRWIDRFGWRPYSEHERLANWFFWRNVGRMMNIHDIPSTYEAFERFNVEYERAHFRYSESNRHIGEATRELFLSWYLPRPLRQLGQPAVHALLDEPLREAFGFPPAPLPVQLAVHGLLRARSHALRYLPERKHPRLITRLPHLSYPHGYDIEQLGPTSSPPQEPPSRGHGG</sequence>
<dbReference type="EMBL" id="CP043494">
    <property type="protein sequence ID" value="WNG42821.1"/>
    <property type="molecule type" value="Genomic_DNA"/>
</dbReference>
<feature type="region of interest" description="Disordered" evidence="1">
    <location>
        <begin position="271"/>
        <end position="294"/>
    </location>
</feature>
<proteinExistence type="predicted"/>
<dbReference type="Pfam" id="PF09995">
    <property type="entry name" value="MPAB_Lcp_cat"/>
    <property type="match status" value="1"/>
</dbReference>